<dbReference type="SUPFAM" id="SSF56801">
    <property type="entry name" value="Acetyl-CoA synthetase-like"/>
    <property type="match status" value="1"/>
</dbReference>
<dbReference type="Proteomes" id="UP000807504">
    <property type="component" value="Unassembled WGS sequence"/>
</dbReference>
<dbReference type="PANTHER" id="PTHR44394">
    <property type="entry name" value="BETA-ALANINE-ACTIVATING ENZYME"/>
    <property type="match status" value="1"/>
</dbReference>
<dbReference type="AlphaFoldDB" id="A0A8T0EKG3"/>
<dbReference type="InterPro" id="IPR009081">
    <property type="entry name" value="PP-bd_ACP"/>
</dbReference>
<dbReference type="Gene3D" id="1.10.1200.10">
    <property type="entry name" value="ACP-like"/>
    <property type="match status" value="1"/>
</dbReference>
<dbReference type="Gene3D" id="3.40.50.12780">
    <property type="entry name" value="N-terminal domain of ligase-like"/>
    <property type="match status" value="1"/>
</dbReference>
<reference evidence="2" key="1">
    <citation type="journal article" date="2020" name="bioRxiv">
        <title>Chromosome-level reference genome of the European wasp spider Argiope bruennichi: a resource for studies on range expansion and evolutionary adaptation.</title>
        <authorList>
            <person name="Sheffer M.M."/>
            <person name="Hoppe A."/>
            <person name="Krehenwinkel H."/>
            <person name="Uhl G."/>
            <person name="Kuss A.W."/>
            <person name="Jensen L."/>
            <person name="Jensen C."/>
            <person name="Gillespie R.G."/>
            <person name="Hoff K.J."/>
            <person name="Prost S."/>
        </authorList>
    </citation>
    <scope>NUCLEOTIDE SEQUENCE</scope>
</reference>
<comment type="caution">
    <text evidence="2">The sequence shown here is derived from an EMBL/GenBank/DDBJ whole genome shotgun (WGS) entry which is preliminary data.</text>
</comment>
<accession>A0A8T0EKG3</accession>
<dbReference type="Pfam" id="PF00501">
    <property type="entry name" value="AMP-binding"/>
    <property type="match status" value="1"/>
</dbReference>
<dbReference type="InterPro" id="IPR052091">
    <property type="entry name" value="Beta-ala_Activ/Resist"/>
</dbReference>
<keyword evidence="3" id="KW-1185">Reference proteome</keyword>
<dbReference type="Pfam" id="PF13570">
    <property type="entry name" value="Beta-prop_ACSF4"/>
    <property type="match status" value="1"/>
</dbReference>
<name>A0A8T0EKG3_ARGBR</name>
<dbReference type="InterPro" id="IPR042099">
    <property type="entry name" value="ANL_N_sf"/>
</dbReference>
<feature type="domain" description="Carrier" evidence="1">
    <location>
        <begin position="516"/>
        <end position="592"/>
    </location>
</feature>
<dbReference type="OrthoDB" id="416786at2759"/>
<dbReference type="InterPro" id="IPR002372">
    <property type="entry name" value="PQQ_rpt_dom"/>
</dbReference>
<dbReference type="InterPro" id="IPR036736">
    <property type="entry name" value="ACP-like_sf"/>
</dbReference>
<dbReference type="SMART" id="SM00564">
    <property type="entry name" value="PQQ"/>
    <property type="match status" value="5"/>
</dbReference>
<gene>
    <name evidence="2" type="ORF">HNY73_017001</name>
</gene>
<evidence type="ECO:0000313" key="2">
    <source>
        <dbReference type="EMBL" id="KAF8774452.1"/>
    </source>
</evidence>
<evidence type="ECO:0000313" key="3">
    <source>
        <dbReference type="Proteomes" id="UP000807504"/>
    </source>
</evidence>
<dbReference type="InterPro" id="IPR011047">
    <property type="entry name" value="Quinoprotein_ADH-like_sf"/>
</dbReference>
<dbReference type="InterPro" id="IPR018391">
    <property type="entry name" value="PQQ_b-propeller_rpt"/>
</dbReference>
<dbReference type="InterPro" id="IPR015943">
    <property type="entry name" value="WD40/YVTN_repeat-like_dom_sf"/>
</dbReference>
<dbReference type="InterPro" id="IPR020845">
    <property type="entry name" value="AMP-binding_CS"/>
</dbReference>
<dbReference type="PROSITE" id="PS00455">
    <property type="entry name" value="AMP_BINDING"/>
    <property type="match status" value="1"/>
</dbReference>
<dbReference type="OMA" id="NGNVICC"/>
<proteinExistence type="predicted"/>
<reference evidence="2" key="2">
    <citation type="submission" date="2020-06" db="EMBL/GenBank/DDBJ databases">
        <authorList>
            <person name="Sheffer M."/>
        </authorList>
    </citation>
    <scope>NUCLEOTIDE SEQUENCE</scope>
</reference>
<dbReference type="EMBL" id="JABXBU010002227">
    <property type="protein sequence ID" value="KAF8774452.1"/>
    <property type="molecule type" value="Genomic_DNA"/>
</dbReference>
<dbReference type="Gene3D" id="3.30.300.30">
    <property type="match status" value="1"/>
</dbReference>
<protein>
    <submittedName>
        <fullName evidence="2">Beta-alanine-activating enzyme like protein</fullName>
    </submittedName>
</protein>
<dbReference type="Gene3D" id="2.130.10.10">
    <property type="entry name" value="YVTN repeat-like/Quinoprotein amine dehydrogenase"/>
    <property type="match status" value="2"/>
</dbReference>
<dbReference type="SUPFAM" id="SSF50998">
    <property type="entry name" value="Quinoprotein alcohol dehydrogenase-like"/>
    <property type="match status" value="1"/>
</dbReference>
<dbReference type="PROSITE" id="PS50075">
    <property type="entry name" value="CARRIER"/>
    <property type="match status" value="1"/>
</dbReference>
<evidence type="ECO:0000259" key="1">
    <source>
        <dbReference type="PROSITE" id="PS50075"/>
    </source>
</evidence>
<dbReference type="PANTHER" id="PTHR44394:SF1">
    <property type="entry name" value="BETA-ALANINE-ACTIVATING ENZYME"/>
    <property type="match status" value="1"/>
</dbReference>
<dbReference type="InterPro" id="IPR045851">
    <property type="entry name" value="AMP-bd_C_sf"/>
</dbReference>
<dbReference type="SUPFAM" id="SSF47336">
    <property type="entry name" value="ACP-like"/>
    <property type="match status" value="1"/>
</dbReference>
<organism evidence="2 3">
    <name type="scientific">Argiope bruennichi</name>
    <name type="common">Wasp spider</name>
    <name type="synonym">Aranea bruennichi</name>
    <dbReference type="NCBI Taxonomy" id="94029"/>
    <lineage>
        <taxon>Eukaryota</taxon>
        <taxon>Metazoa</taxon>
        <taxon>Ecdysozoa</taxon>
        <taxon>Arthropoda</taxon>
        <taxon>Chelicerata</taxon>
        <taxon>Arachnida</taxon>
        <taxon>Araneae</taxon>
        <taxon>Araneomorphae</taxon>
        <taxon>Entelegynae</taxon>
        <taxon>Araneoidea</taxon>
        <taxon>Araneidae</taxon>
        <taxon>Argiope</taxon>
    </lineage>
</organism>
<sequence>MLLTLWDLYTINKEQSFRVIFYDFKSKHILNFEQSQSYIGKVSKLLNSTSAAQSVIGCFISPGLYLSCIILGILKVQSAFVFLNVQKPCASLNNIQNYVPIKIILVEGSFFEIVKKDLCTCWHEENKILLDNFSIIILQSSNCFNDLCSNSKKIYSNFLKNVSELAYVIQTSGTTGEPKIIQVPHNCIVPNVLDLKRKFNITSEDRVMLCSPLTFDPSIIEIFLAVSAGCTLIIIPNQLKSIPRKLSEVIINSKVTVLQATPTLIQSLGDDFIKGVLLSENSNLRILAFGGEPCPSIDKIKRWKAKNNKTKIFNLYGLTEVSCWATCFEINLEKKYHLPSIPLGEPLLDTVIEIIDGELSVGGEKRWCVINDEEWPNHKHKIMRKTGDYVIQNSESLLYFESRKDNILKFKGQKLSLFRINTILESIPRITNHFLNFDAESSKLLLFVVLNEKSSCKEDIRYEVLKTLQQSTSNLPIIEVIIVPCIPLTKHGKADYNKLIALKNSRNQLRKLYQFTSNLDVLNTLSNLWKNYTSQETVTQTDNFILSGGDSFMALQLTSDIEWEFQMQLPEITDKLLNYSFRDVYELIKSHMQDTQEINVESQNALVPCNELSNESAPKKTRLISSVCFEVVTRRGYSLICQHDKVKSCYSKTINNDLFSSKELSLKMTCKFDLKKCIDASPCVAYFFESNELLGFIGSHAGIFCCFNVLDSSLKWTVKLPDRIESSSCLSFCGKYVYVGCYDHHLYCLNVKDGSILWLFSSTAEIKSSPVVSSQNTVFVGSHDKHLYAINGENGKLIWKKTIGKGSIFSSPALLEESGILSVATLDGILSILKMDTGTTVWTYSYGKPLFSSPLFTTSGIFIGATNNCFLHFNLSGILGFEFCTNGPVFSSATTALPPDNDRIIFGCHDSAVYCVNVKGENVWKFNSDSPVYTTPFAFQWKEDNYVAIATTAGMIYILSQSNGEIKYTLKCLGEIFSSPVVLNEFLIVGCRDNFVYCYHLSSL</sequence>
<dbReference type="GO" id="GO:0043041">
    <property type="term" value="P:amino acid activation for nonribosomal peptide biosynthetic process"/>
    <property type="evidence" value="ECO:0007669"/>
    <property type="project" value="TreeGrafter"/>
</dbReference>
<dbReference type="InterPro" id="IPR000873">
    <property type="entry name" value="AMP-dep_synth/lig_dom"/>
</dbReference>